<dbReference type="GO" id="GO:0016740">
    <property type="term" value="F:transferase activity"/>
    <property type="evidence" value="ECO:0007669"/>
    <property type="project" value="InterPro"/>
</dbReference>
<dbReference type="GO" id="GO:0015934">
    <property type="term" value="C:large ribosomal subunit"/>
    <property type="evidence" value="ECO:0007669"/>
    <property type="project" value="InterPro"/>
</dbReference>
<comment type="function">
    <text evidence="5">One of the primary rRNA binding proteins. Required for association of the 30S and 50S subunits to form the 70S ribosome, for tRNA binding and peptide bond formation. It has been suggested to have peptidyltransferase activity; this is somewhat controversial. Makes several contacts with the 16S rRNA in the 70S ribosome.</text>
</comment>
<evidence type="ECO:0000313" key="9">
    <source>
        <dbReference type="EMBL" id="KKQ86846.1"/>
    </source>
</evidence>
<dbReference type="GO" id="GO:0003735">
    <property type="term" value="F:structural constituent of ribosome"/>
    <property type="evidence" value="ECO:0007669"/>
    <property type="project" value="InterPro"/>
</dbReference>
<dbReference type="Gene3D" id="2.30.30.30">
    <property type="match status" value="1"/>
</dbReference>
<accession>A0A0G0PC35</accession>
<dbReference type="Pfam" id="PF03947">
    <property type="entry name" value="Ribosomal_L2_C"/>
    <property type="match status" value="1"/>
</dbReference>
<dbReference type="EMBL" id="LBVO01000061">
    <property type="protein sequence ID" value="KKQ86846.1"/>
    <property type="molecule type" value="Genomic_DNA"/>
</dbReference>
<keyword evidence="3 5" id="KW-0687">Ribonucleoprotein</keyword>
<evidence type="ECO:0000259" key="8">
    <source>
        <dbReference type="SMART" id="SM01383"/>
    </source>
</evidence>
<evidence type="ECO:0000256" key="2">
    <source>
        <dbReference type="ARBA" id="ARBA00022980"/>
    </source>
</evidence>
<dbReference type="InterPro" id="IPR005880">
    <property type="entry name" value="Ribosomal_uL2_bac/org-type"/>
</dbReference>
<dbReference type="InterPro" id="IPR012340">
    <property type="entry name" value="NA-bd_OB-fold"/>
</dbReference>
<dbReference type="SUPFAM" id="SSF50104">
    <property type="entry name" value="Translation proteins SH3-like domain"/>
    <property type="match status" value="1"/>
</dbReference>
<comment type="similarity">
    <text evidence="1 5">Belongs to the universal ribosomal protein uL2 family.</text>
</comment>
<dbReference type="FunFam" id="4.10.950.10:FF:000001">
    <property type="entry name" value="50S ribosomal protein L2"/>
    <property type="match status" value="1"/>
</dbReference>
<dbReference type="NCBIfam" id="TIGR01171">
    <property type="entry name" value="rplB_bact"/>
    <property type="match status" value="1"/>
</dbReference>
<comment type="caution">
    <text evidence="9">The sequence shown here is derived from an EMBL/GenBank/DDBJ whole genome shotgun (WGS) entry which is preliminary data.</text>
</comment>
<protein>
    <recommendedName>
        <fullName evidence="4 5">Large ribosomal subunit protein uL2</fullName>
    </recommendedName>
</protein>
<dbReference type="FunFam" id="2.30.30.30:FF:000001">
    <property type="entry name" value="50S ribosomal protein L2"/>
    <property type="match status" value="1"/>
</dbReference>
<dbReference type="PIRSF" id="PIRSF002158">
    <property type="entry name" value="Ribosomal_L2"/>
    <property type="match status" value="1"/>
</dbReference>
<evidence type="ECO:0000256" key="1">
    <source>
        <dbReference type="ARBA" id="ARBA00005636"/>
    </source>
</evidence>
<feature type="region of interest" description="Disordered" evidence="6">
    <location>
        <begin position="223"/>
        <end position="256"/>
    </location>
</feature>
<dbReference type="Proteomes" id="UP000033934">
    <property type="component" value="Unassembled WGS sequence"/>
</dbReference>
<dbReference type="SUPFAM" id="SSF50249">
    <property type="entry name" value="Nucleic acid-binding proteins"/>
    <property type="match status" value="1"/>
</dbReference>
<dbReference type="GO" id="GO:0002181">
    <property type="term" value="P:cytoplasmic translation"/>
    <property type="evidence" value="ECO:0007669"/>
    <property type="project" value="TreeGrafter"/>
</dbReference>
<evidence type="ECO:0000256" key="6">
    <source>
        <dbReference type="SAM" id="MobiDB-lite"/>
    </source>
</evidence>
<reference evidence="9 10" key="1">
    <citation type="journal article" date="2015" name="Nature">
        <title>rRNA introns, odd ribosomes, and small enigmatic genomes across a large radiation of phyla.</title>
        <authorList>
            <person name="Brown C.T."/>
            <person name="Hug L.A."/>
            <person name="Thomas B.C."/>
            <person name="Sharon I."/>
            <person name="Castelle C.J."/>
            <person name="Singh A."/>
            <person name="Wilkins M.J."/>
            <person name="Williams K.H."/>
            <person name="Banfield J.F."/>
        </authorList>
    </citation>
    <scope>NUCLEOTIDE SEQUENCE [LARGE SCALE GENOMIC DNA]</scope>
</reference>
<dbReference type="InterPro" id="IPR002171">
    <property type="entry name" value="Ribosomal_uL2"/>
</dbReference>
<feature type="domain" description="Large ribosomal subunit protein uL2 RNA-binding" evidence="8">
    <location>
        <begin position="42"/>
        <end position="117"/>
    </location>
</feature>
<sequence length="276" mass="30324">MAVKKYNPTTPGRRDSTSQDFSMLTASKPNKSLTVGIKNTSGRDSHGRISIRHRGSGVKKLYRIVPFKRLEDGDAKIISIEYDPNRRARIAQIQLPSGKHQYIIAADGIKVGESIECGDQCSIEIGNRMQLKNIPIGTGIHDVEMYPNSKGQICRSAGSVATLLAIEGNYAMIKLPSGEIRQFLNLCRATIGQIGNTHHNRIKYGKAGRMRLLGIRPTVRGKAMYPKAHPHGGGEGGNGIGMKSPKTKWGAKALGVKTRKKLSRSDIFIVKRRNKK</sequence>
<dbReference type="InterPro" id="IPR014726">
    <property type="entry name" value="Ribosomal_uL2_dom3"/>
</dbReference>
<proteinExistence type="inferred from homology"/>
<dbReference type="GO" id="GO:0019843">
    <property type="term" value="F:rRNA binding"/>
    <property type="evidence" value="ECO:0007669"/>
    <property type="project" value="UniProtKB-UniRule"/>
</dbReference>
<organism evidence="9 10">
    <name type="scientific">Berkelbacteria bacterium GW2011_GWA2_38_9</name>
    <dbReference type="NCBI Taxonomy" id="1618334"/>
    <lineage>
        <taxon>Bacteria</taxon>
        <taxon>Candidatus Berkelbacteria</taxon>
    </lineage>
</organism>
<evidence type="ECO:0000256" key="4">
    <source>
        <dbReference type="ARBA" id="ARBA00035242"/>
    </source>
</evidence>
<keyword evidence="5" id="KW-0699">rRNA-binding</keyword>
<dbReference type="InterPro" id="IPR022666">
    <property type="entry name" value="Ribosomal_uL2_RNA-bd_dom"/>
</dbReference>
<dbReference type="PATRIC" id="fig|1618334.3.peg.768"/>
<dbReference type="AlphaFoldDB" id="A0A0G0PC35"/>
<evidence type="ECO:0000313" key="10">
    <source>
        <dbReference type="Proteomes" id="UP000033934"/>
    </source>
</evidence>
<gene>
    <name evidence="5" type="primary">rplB</name>
    <name evidence="9" type="ORF">UT11_C0061G0007</name>
</gene>
<feature type="region of interest" description="Disordered" evidence="6">
    <location>
        <begin position="1"/>
        <end position="20"/>
    </location>
</feature>
<dbReference type="Gene3D" id="4.10.950.10">
    <property type="entry name" value="Ribosomal protein L2, domain 3"/>
    <property type="match status" value="1"/>
</dbReference>
<keyword evidence="2 5" id="KW-0689">Ribosomal protein</keyword>
<keyword evidence="5" id="KW-0694">RNA-binding</keyword>
<feature type="domain" description="Large ribosomal subunit protein uL2 C-terminal" evidence="7">
    <location>
        <begin position="123"/>
        <end position="252"/>
    </location>
</feature>
<name>A0A0G0PC35_9BACT</name>
<evidence type="ECO:0000256" key="5">
    <source>
        <dbReference type="HAMAP-Rule" id="MF_01320"/>
    </source>
</evidence>
<dbReference type="InterPro" id="IPR008991">
    <property type="entry name" value="Translation_prot_SH3-like_sf"/>
</dbReference>
<dbReference type="PANTHER" id="PTHR13691">
    <property type="entry name" value="RIBOSOMAL PROTEIN L2"/>
    <property type="match status" value="1"/>
</dbReference>
<dbReference type="SMART" id="SM01383">
    <property type="entry name" value="Ribosomal_L2"/>
    <property type="match status" value="1"/>
</dbReference>
<dbReference type="PANTHER" id="PTHR13691:SF5">
    <property type="entry name" value="LARGE RIBOSOMAL SUBUNIT PROTEIN UL2M"/>
    <property type="match status" value="1"/>
</dbReference>
<dbReference type="SMART" id="SM01382">
    <property type="entry name" value="Ribosomal_L2_C"/>
    <property type="match status" value="1"/>
</dbReference>
<dbReference type="Pfam" id="PF00181">
    <property type="entry name" value="Ribosomal_L2_N"/>
    <property type="match status" value="1"/>
</dbReference>
<evidence type="ECO:0000256" key="3">
    <source>
        <dbReference type="ARBA" id="ARBA00023274"/>
    </source>
</evidence>
<dbReference type="Gene3D" id="2.40.50.140">
    <property type="entry name" value="Nucleic acid-binding proteins"/>
    <property type="match status" value="1"/>
</dbReference>
<evidence type="ECO:0000259" key="7">
    <source>
        <dbReference type="SMART" id="SM01382"/>
    </source>
</evidence>
<comment type="subunit">
    <text evidence="5">Part of the 50S ribosomal subunit. Forms a bridge to the 30S subunit in the 70S ribosome.</text>
</comment>
<dbReference type="InterPro" id="IPR014722">
    <property type="entry name" value="Rib_uL2_dom2"/>
</dbReference>
<dbReference type="HAMAP" id="MF_01320_B">
    <property type="entry name" value="Ribosomal_uL2_B"/>
    <property type="match status" value="1"/>
</dbReference>
<dbReference type="InterPro" id="IPR022669">
    <property type="entry name" value="Ribosomal_uL2_C"/>
</dbReference>
<feature type="compositionally biased region" description="Gly residues" evidence="6">
    <location>
        <begin position="231"/>
        <end position="240"/>
    </location>
</feature>